<dbReference type="Proteomes" id="UP001060215">
    <property type="component" value="Chromosome 1"/>
</dbReference>
<sequence length="78" mass="8809">MPSSMRMLNRVVAGMVTQVFGANVGVSEIRKLETLLDDPGSDRRSRDIIGIDDVDGLLWEEIELSDQLLTLKRRKPRV</sequence>
<comment type="caution">
    <text evidence="1">The sequence shown here is derived from an EMBL/GenBank/DDBJ whole genome shotgun (WGS) entry which is preliminary data.</text>
</comment>
<proteinExistence type="predicted"/>
<gene>
    <name evidence="1" type="ORF">LOK49_LG01G03097</name>
</gene>
<organism evidence="1 2">
    <name type="scientific">Camellia lanceoleosa</name>
    <dbReference type="NCBI Taxonomy" id="1840588"/>
    <lineage>
        <taxon>Eukaryota</taxon>
        <taxon>Viridiplantae</taxon>
        <taxon>Streptophyta</taxon>
        <taxon>Embryophyta</taxon>
        <taxon>Tracheophyta</taxon>
        <taxon>Spermatophyta</taxon>
        <taxon>Magnoliopsida</taxon>
        <taxon>eudicotyledons</taxon>
        <taxon>Gunneridae</taxon>
        <taxon>Pentapetalae</taxon>
        <taxon>asterids</taxon>
        <taxon>Ericales</taxon>
        <taxon>Theaceae</taxon>
        <taxon>Camellia</taxon>
    </lineage>
</organism>
<reference evidence="1 2" key="1">
    <citation type="journal article" date="2022" name="Plant J.">
        <title>Chromosome-level genome of Camellia lanceoleosa provides a valuable resource for understanding genome evolution and self-incompatibility.</title>
        <authorList>
            <person name="Gong W."/>
            <person name="Xiao S."/>
            <person name="Wang L."/>
            <person name="Liao Z."/>
            <person name="Chang Y."/>
            <person name="Mo W."/>
            <person name="Hu G."/>
            <person name="Li W."/>
            <person name="Zhao G."/>
            <person name="Zhu H."/>
            <person name="Hu X."/>
            <person name="Ji K."/>
            <person name="Xiang X."/>
            <person name="Song Q."/>
            <person name="Yuan D."/>
            <person name="Jin S."/>
            <person name="Zhang L."/>
        </authorList>
    </citation>
    <scope>NUCLEOTIDE SEQUENCE [LARGE SCALE GENOMIC DNA]</scope>
    <source>
        <strain evidence="1">SQ_2022a</strain>
    </source>
</reference>
<evidence type="ECO:0000313" key="2">
    <source>
        <dbReference type="Proteomes" id="UP001060215"/>
    </source>
</evidence>
<dbReference type="EMBL" id="CM045758">
    <property type="protein sequence ID" value="KAI8031244.1"/>
    <property type="molecule type" value="Genomic_DNA"/>
</dbReference>
<keyword evidence="2" id="KW-1185">Reference proteome</keyword>
<name>A0ACC0IZ90_9ERIC</name>
<accession>A0ACC0IZ90</accession>
<protein>
    <submittedName>
        <fullName evidence="1">Uncharacterized protein</fullName>
    </submittedName>
</protein>
<evidence type="ECO:0000313" key="1">
    <source>
        <dbReference type="EMBL" id="KAI8031244.1"/>
    </source>
</evidence>